<dbReference type="EMBL" id="FCOX02000146">
    <property type="protein sequence ID" value="SAL06914.1"/>
    <property type="molecule type" value="Genomic_DNA"/>
</dbReference>
<accession>A0A158EJC8</accession>
<dbReference type="Proteomes" id="UP000071859">
    <property type="component" value="Unassembled WGS sequence"/>
</dbReference>
<evidence type="ECO:0000313" key="3">
    <source>
        <dbReference type="Proteomes" id="UP000071859"/>
    </source>
</evidence>
<protein>
    <submittedName>
        <fullName evidence="2">Uncharacterized protein</fullName>
    </submittedName>
</protein>
<name>A0A158EJC8_9BURK</name>
<evidence type="ECO:0000313" key="2">
    <source>
        <dbReference type="EMBL" id="SAL06914.1"/>
    </source>
</evidence>
<gene>
    <name evidence="2" type="ORF">AWB78_08315</name>
</gene>
<reference evidence="2" key="1">
    <citation type="submission" date="2016-01" db="EMBL/GenBank/DDBJ databases">
        <authorList>
            <person name="Peeters C."/>
        </authorList>
    </citation>
    <scope>NUCLEOTIDE SEQUENCE</scope>
    <source>
        <strain evidence="2">LMG 29321</strain>
    </source>
</reference>
<sequence>MQGFGITARIAQYRAPPCDPMRVRRACLKRCCNGLPKCVTTLAGKPRDDGLSDSPTRSRGRPLGNRHLHQAALRWRYRCRPRCGAIVPRGAARRATQADRWSSHRTPRQNRACTSRRLNSTCASMKACRAQMIVPARAMPGLSLWPLGPMRLARGTSHVRPDACPGWQPGACRSLRTRMRKFAASNAADGSRLRSSRPHRCRI</sequence>
<evidence type="ECO:0000256" key="1">
    <source>
        <dbReference type="SAM" id="MobiDB-lite"/>
    </source>
</evidence>
<keyword evidence="3" id="KW-1185">Reference proteome</keyword>
<organism evidence="2 3">
    <name type="scientific">Caballeronia calidae</name>
    <dbReference type="NCBI Taxonomy" id="1777139"/>
    <lineage>
        <taxon>Bacteria</taxon>
        <taxon>Pseudomonadati</taxon>
        <taxon>Pseudomonadota</taxon>
        <taxon>Betaproteobacteria</taxon>
        <taxon>Burkholderiales</taxon>
        <taxon>Burkholderiaceae</taxon>
        <taxon>Caballeronia</taxon>
    </lineage>
</organism>
<feature type="region of interest" description="Disordered" evidence="1">
    <location>
        <begin position="90"/>
        <end position="110"/>
    </location>
</feature>
<proteinExistence type="predicted"/>
<comment type="caution">
    <text evidence="2">The sequence shown here is derived from an EMBL/GenBank/DDBJ whole genome shotgun (WGS) entry which is preliminary data.</text>
</comment>
<feature type="region of interest" description="Disordered" evidence="1">
    <location>
        <begin position="44"/>
        <end position="64"/>
    </location>
</feature>
<dbReference type="AlphaFoldDB" id="A0A158EJC8"/>